<dbReference type="EMBL" id="CABIJS010000222">
    <property type="protein sequence ID" value="VUZ46552.1"/>
    <property type="molecule type" value="Genomic_DNA"/>
</dbReference>
<gene>
    <name evidence="1" type="ORF">WMSIL1_LOCUS6449</name>
</gene>
<organism evidence="1 2">
    <name type="scientific">Hymenolepis diminuta</name>
    <name type="common">Rat tapeworm</name>
    <dbReference type="NCBI Taxonomy" id="6216"/>
    <lineage>
        <taxon>Eukaryota</taxon>
        <taxon>Metazoa</taxon>
        <taxon>Spiralia</taxon>
        <taxon>Lophotrochozoa</taxon>
        <taxon>Platyhelminthes</taxon>
        <taxon>Cestoda</taxon>
        <taxon>Eucestoda</taxon>
        <taxon>Cyclophyllidea</taxon>
        <taxon>Hymenolepididae</taxon>
        <taxon>Hymenolepis</taxon>
    </lineage>
</organism>
<keyword evidence="2" id="KW-1185">Reference proteome</keyword>
<reference evidence="1 2" key="1">
    <citation type="submission" date="2019-07" db="EMBL/GenBank/DDBJ databases">
        <authorList>
            <person name="Jastrzebski P J."/>
            <person name="Paukszto L."/>
            <person name="Jastrzebski P J."/>
        </authorList>
    </citation>
    <scope>NUCLEOTIDE SEQUENCE [LARGE SCALE GENOMIC DNA]</scope>
    <source>
        <strain evidence="1 2">WMS-il1</strain>
    </source>
</reference>
<evidence type="ECO:0000313" key="2">
    <source>
        <dbReference type="Proteomes" id="UP000321570"/>
    </source>
</evidence>
<evidence type="ECO:0000313" key="1">
    <source>
        <dbReference type="EMBL" id="VUZ46552.1"/>
    </source>
</evidence>
<accession>A0A564YGY2</accession>
<sequence>MLQVICIPLSDLPAGCRFVAEFQVIFGKEVGDLFQQLQFIQLIETQKIQATSICYEALCSNLLITATNLTVKFISQFQDDTRSHLGCVVCRFRLGQPKVLHVFLGIKVMSMAVSNCSLTFLLRLHALAW</sequence>
<name>A0A564YGY2_HYMDI</name>
<proteinExistence type="predicted"/>
<dbReference type="AlphaFoldDB" id="A0A564YGY2"/>
<dbReference type="Proteomes" id="UP000321570">
    <property type="component" value="Unassembled WGS sequence"/>
</dbReference>
<protein>
    <submittedName>
        <fullName evidence="1">Uncharacterized protein</fullName>
    </submittedName>
</protein>